<keyword evidence="2" id="KW-1185">Reference proteome</keyword>
<proteinExistence type="predicted"/>
<dbReference type="EMBL" id="BAABME010003072">
    <property type="protein sequence ID" value="GAA0157285.1"/>
    <property type="molecule type" value="Genomic_DNA"/>
</dbReference>
<sequence length="249" mass="28798">MHQRINVILNNLQSLGKEFTGEEINGKVFEALIDDYDAKICASTKTKDIGTIPLQELIGSLKVEEEVIAYKKAKRKNKKSFTRVAAKAEKMSEMDDNNDDKDDIAMLAKNFKKILKFKNRKSEYPQRSKYDNYEKRSKTKEYVSYKNNKSKKYTWEDDVTKEGSDSEVEIANVVCLMANDSMEVTFDSDFSYSFECSSYNELECACKNYSMTYTELNEANDCMLDDYVILMDKCKELSLNNKCMTTRIS</sequence>
<evidence type="ECO:0000313" key="1">
    <source>
        <dbReference type="EMBL" id="GAA0157285.1"/>
    </source>
</evidence>
<accession>A0AAV3Q042</accession>
<name>A0AAV3Q042_LITER</name>
<dbReference type="Proteomes" id="UP001454036">
    <property type="component" value="Unassembled WGS sequence"/>
</dbReference>
<evidence type="ECO:0000313" key="2">
    <source>
        <dbReference type="Proteomes" id="UP001454036"/>
    </source>
</evidence>
<reference evidence="1 2" key="1">
    <citation type="submission" date="2024-01" db="EMBL/GenBank/DDBJ databases">
        <title>The complete chloroplast genome sequence of Lithospermum erythrorhizon: insights into the phylogenetic relationship among Boraginaceae species and the maternal lineages of purple gromwells.</title>
        <authorList>
            <person name="Okada T."/>
            <person name="Watanabe K."/>
        </authorList>
    </citation>
    <scope>NUCLEOTIDE SEQUENCE [LARGE SCALE GENOMIC DNA]</scope>
</reference>
<protein>
    <submittedName>
        <fullName evidence="1">Uncharacterized protein</fullName>
    </submittedName>
</protein>
<organism evidence="1 2">
    <name type="scientific">Lithospermum erythrorhizon</name>
    <name type="common">Purple gromwell</name>
    <name type="synonym">Lithospermum officinale var. erythrorhizon</name>
    <dbReference type="NCBI Taxonomy" id="34254"/>
    <lineage>
        <taxon>Eukaryota</taxon>
        <taxon>Viridiplantae</taxon>
        <taxon>Streptophyta</taxon>
        <taxon>Embryophyta</taxon>
        <taxon>Tracheophyta</taxon>
        <taxon>Spermatophyta</taxon>
        <taxon>Magnoliopsida</taxon>
        <taxon>eudicotyledons</taxon>
        <taxon>Gunneridae</taxon>
        <taxon>Pentapetalae</taxon>
        <taxon>asterids</taxon>
        <taxon>lamiids</taxon>
        <taxon>Boraginales</taxon>
        <taxon>Boraginaceae</taxon>
        <taxon>Boraginoideae</taxon>
        <taxon>Lithospermeae</taxon>
        <taxon>Lithospermum</taxon>
    </lineage>
</organism>
<comment type="caution">
    <text evidence="1">The sequence shown here is derived from an EMBL/GenBank/DDBJ whole genome shotgun (WGS) entry which is preliminary data.</text>
</comment>
<gene>
    <name evidence="1" type="ORF">LIER_14588</name>
</gene>
<dbReference type="AlphaFoldDB" id="A0AAV3Q042"/>